<feature type="compositionally biased region" description="Polar residues" evidence="1">
    <location>
        <begin position="116"/>
        <end position="139"/>
    </location>
</feature>
<protein>
    <submittedName>
        <fullName evidence="2">Expressed protein</fullName>
    </submittedName>
</protein>
<comment type="caution">
    <text evidence="2">The sequence shown here is derived from an EMBL/GenBank/DDBJ whole genome shotgun (WGS) entry which is preliminary data.</text>
</comment>
<feature type="compositionally biased region" description="Low complexity" evidence="1">
    <location>
        <begin position="360"/>
        <end position="378"/>
    </location>
</feature>
<feature type="region of interest" description="Disordered" evidence="1">
    <location>
        <begin position="83"/>
        <end position="139"/>
    </location>
</feature>
<accession>A0AAV0AEK8</accession>
<dbReference type="AlphaFoldDB" id="A0AAV0AEK8"/>
<proteinExistence type="predicted"/>
<dbReference type="Proteomes" id="UP001153365">
    <property type="component" value="Unassembled WGS sequence"/>
</dbReference>
<evidence type="ECO:0000313" key="2">
    <source>
        <dbReference type="EMBL" id="CAH7666504.1"/>
    </source>
</evidence>
<feature type="region of interest" description="Disordered" evidence="1">
    <location>
        <begin position="345"/>
        <end position="389"/>
    </location>
</feature>
<evidence type="ECO:0000313" key="3">
    <source>
        <dbReference type="Proteomes" id="UP001153365"/>
    </source>
</evidence>
<sequence length="491" mass="54584">MAVTHHLSSQDNRNGSYQLLIKTPSHRGPTSMGIGPMSRKANRTGGLKTPRTFSIYTDGENQMARGGGDTFDMEEPQKLFSKADLPSLANPPRSAANKMLNPLADKTNTVKKSRSRNNAGTQSPTPAKKSSASIKPNSILKTSLSSKAVKDLGQATPHLKKSVRLQPPNWNGFNKEPDSVQRLLYRTPVTSKRAHRPPVAFDTSLEISEETDEYNETSLVGYSDRLGGLSFSLGDQDMPDAEYGPPTALVEPIEAPEKNYQFADFISLLKDPSFQSKFLELESTEEDQECVKLILNEDGQKKDWVSEAVPQLNDSENDVLFDDLLFPIYPTQSLQRRLGAGPTRFIKNSAARPHPETLKSISRSSSYSTMMSRSYRSSGNNADQKDRKTRSTILNSSLFNSNSGLQSLNRLERKSSSSLRSKGDSVGYVMNPSQAIRENYREIVIRDLIKLQLERDEDENLAKSSVGKVNNLVCENESLSLSFLSEFRFTI</sequence>
<reference evidence="2" key="1">
    <citation type="submission" date="2022-06" db="EMBL/GenBank/DDBJ databases">
        <authorList>
            <consortium name="SYNGENTA / RWTH Aachen University"/>
        </authorList>
    </citation>
    <scope>NUCLEOTIDE SEQUENCE</scope>
</reference>
<dbReference type="EMBL" id="CALTRL010000115">
    <property type="protein sequence ID" value="CAH7666504.1"/>
    <property type="molecule type" value="Genomic_DNA"/>
</dbReference>
<feature type="region of interest" description="Disordered" evidence="1">
    <location>
        <begin position="24"/>
        <end position="53"/>
    </location>
</feature>
<feature type="region of interest" description="Disordered" evidence="1">
    <location>
        <begin position="157"/>
        <end position="176"/>
    </location>
</feature>
<organism evidence="2 3">
    <name type="scientific">Phakopsora pachyrhizi</name>
    <name type="common">Asian soybean rust disease fungus</name>
    <dbReference type="NCBI Taxonomy" id="170000"/>
    <lineage>
        <taxon>Eukaryota</taxon>
        <taxon>Fungi</taxon>
        <taxon>Dikarya</taxon>
        <taxon>Basidiomycota</taxon>
        <taxon>Pucciniomycotina</taxon>
        <taxon>Pucciniomycetes</taxon>
        <taxon>Pucciniales</taxon>
        <taxon>Phakopsoraceae</taxon>
        <taxon>Phakopsora</taxon>
    </lineage>
</organism>
<evidence type="ECO:0000256" key="1">
    <source>
        <dbReference type="SAM" id="MobiDB-lite"/>
    </source>
</evidence>
<gene>
    <name evidence="2" type="ORF">PPACK8108_LOCUS856</name>
</gene>
<name>A0AAV0AEK8_PHAPC</name>
<keyword evidence="3" id="KW-1185">Reference proteome</keyword>